<gene>
    <name evidence="4" type="ORF">FOZ60_015329</name>
</gene>
<evidence type="ECO:0000313" key="4">
    <source>
        <dbReference type="EMBL" id="KAF4679224.1"/>
    </source>
</evidence>
<evidence type="ECO:0000259" key="3">
    <source>
        <dbReference type="PROSITE" id="PS50966"/>
    </source>
</evidence>
<dbReference type="OrthoDB" id="7791436at2759"/>
<evidence type="ECO:0000313" key="5">
    <source>
        <dbReference type="Proteomes" id="UP000541610"/>
    </source>
</evidence>
<dbReference type="PROSITE" id="PS50966">
    <property type="entry name" value="ZF_SWIM"/>
    <property type="match status" value="1"/>
</dbReference>
<evidence type="ECO:0000256" key="2">
    <source>
        <dbReference type="SAM" id="MobiDB-lite"/>
    </source>
</evidence>
<reference evidence="4 5" key="1">
    <citation type="submission" date="2020-04" db="EMBL/GenBank/DDBJ databases">
        <title>Perkinsus olseni comparative genomics.</title>
        <authorList>
            <person name="Bogema D.R."/>
        </authorList>
    </citation>
    <scope>NUCLEOTIDE SEQUENCE [LARGE SCALE GENOMIC DNA]</scope>
    <source>
        <strain evidence="4">00978-12</strain>
    </source>
</reference>
<dbReference type="Proteomes" id="UP000541610">
    <property type="component" value="Unassembled WGS sequence"/>
</dbReference>
<name>A0A7J6N660_PEROL</name>
<proteinExistence type="predicted"/>
<organism evidence="4 5">
    <name type="scientific">Perkinsus olseni</name>
    <name type="common">Perkinsus atlanticus</name>
    <dbReference type="NCBI Taxonomy" id="32597"/>
    <lineage>
        <taxon>Eukaryota</taxon>
        <taxon>Sar</taxon>
        <taxon>Alveolata</taxon>
        <taxon>Perkinsozoa</taxon>
        <taxon>Perkinsea</taxon>
        <taxon>Perkinsida</taxon>
        <taxon>Perkinsidae</taxon>
        <taxon>Perkinsus</taxon>
    </lineage>
</organism>
<comment type="caution">
    <text evidence="4">The sequence shown here is derived from an EMBL/GenBank/DDBJ whole genome shotgun (WGS) entry which is preliminary data.</text>
</comment>
<evidence type="ECO:0000256" key="1">
    <source>
        <dbReference type="PROSITE-ProRule" id="PRU00325"/>
    </source>
</evidence>
<feature type="region of interest" description="Disordered" evidence="2">
    <location>
        <begin position="904"/>
        <end position="1008"/>
    </location>
</feature>
<sequence length="1008" mass="112670">MSGSVEIRVRNFSGVITCHMDDEERPEGMVVIEKFEPDEIYVRGGIGECTTILRKMEEEPEWVEVIKDRIFMTQLSCRDVVLQYDQYRSVLTFVGPGNEETQAQFSDHQSTYEQVCRFLSSMFSLQDAMVSALNQGNLTPELIEAMFAATQGTEGGAVVNPVQRDLTSMVSNTGPQNSSGTALSPTSERSEHDSSPRAKKARGKWVTYVPVDGEEFNELDAALSRLNELAGLTEEGAHMIRNKIWGRKKERVHGYRYRCPYQQRKGFEKCEFTALILFHPDGYFRIEIPSKPHLPHRSTNDPGSAPAKKIYLTPAIKTIVDDCSRKRATVNTTVMEILDAGLAPDGISPQLMKAIYNRRGRISNGTIGGVEEPGESILEMREYCERNTNLPDDPHKPFVVTFSMTPPSLYVLMSTRRLLECHGDHDILTTDCTYKLSWCSVPVIIYGTIAVPKTFKTLAVGVLLYEDEATMAAMLRAIRNRCADLGVNHAPKVIIADSAPAITSSWIEVHGEPKPLGLDKNYRWPLRPALTDAATIRLHCFVHMWRNLIKEARKLIGQVSDDREEAAKRLAAFKQGIRVLQEAPGHDLYPVAVELLRAEWEPEVPLLWEYFAKQWVHKRGTWNQFVHNLPPTVPRHTNGIEAINHGLRHNIITPGHSLANLLKQLLDACKSYSARQTATSAEDEDGDIWRTVKPTKSQVLCAGRWTRSASAKHIYLNEQQDTYYIPSNDLIRICGPGEELDHVVAEFSFKLAATDASVWNGWREYSYFSRQIRICRRTPSYDCSCHDSRTGACRHSLGVRLMEGRLQGYDLYEVRAPGECPRGRPRYTTEPALQTADDYVRRLLRQTDDMENVSAPILPAQAKIIPDEPVNRDESTLLSVIEDEDPVSSGDESEPYRAFERDLLAESDSDDTLAEETDDSDGASESSISSTPQYTGHMSPAARGADDDSDDASESSISSTPQYTGHMSPAAREADDDSDDASESSISSTPQYTGKDGSGGRPTADKNM</sequence>
<dbReference type="EMBL" id="JABANP010000765">
    <property type="protein sequence ID" value="KAF4679224.1"/>
    <property type="molecule type" value="Genomic_DNA"/>
</dbReference>
<accession>A0A7J6N660</accession>
<keyword evidence="1" id="KW-0863">Zinc-finger</keyword>
<feature type="compositionally biased region" description="Polar residues" evidence="2">
    <location>
        <begin position="168"/>
        <end position="187"/>
    </location>
</feature>
<feature type="region of interest" description="Disordered" evidence="2">
    <location>
        <begin position="168"/>
        <end position="201"/>
    </location>
</feature>
<dbReference type="GO" id="GO:0008270">
    <property type="term" value="F:zinc ion binding"/>
    <property type="evidence" value="ECO:0007669"/>
    <property type="project" value="UniProtKB-KW"/>
</dbReference>
<dbReference type="AlphaFoldDB" id="A0A7J6N660"/>
<feature type="compositionally biased region" description="Acidic residues" evidence="2">
    <location>
        <begin position="905"/>
        <end position="922"/>
    </location>
</feature>
<keyword evidence="1" id="KW-0479">Metal-binding</keyword>
<dbReference type="InterPro" id="IPR007527">
    <property type="entry name" value="Znf_SWIM"/>
</dbReference>
<feature type="domain" description="SWIM-type" evidence="3">
    <location>
        <begin position="768"/>
        <end position="804"/>
    </location>
</feature>
<keyword evidence="1" id="KW-0862">Zinc</keyword>
<protein>
    <recommendedName>
        <fullName evidence="3">SWIM-type domain-containing protein</fullName>
    </recommendedName>
</protein>